<protein>
    <submittedName>
        <fullName evidence="1">Angel-like protein 2</fullName>
    </submittedName>
</protein>
<reference evidence="1 2" key="1">
    <citation type="journal article" date="2020" name="Nature">
        <title>Six reference-quality genomes reveal evolution of bat adaptations.</title>
        <authorList>
            <person name="Jebb D."/>
            <person name="Huang Z."/>
            <person name="Pippel M."/>
            <person name="Hughes G.M."/>
            <person name="Lavrichenko K."/>
            <person name="Devanna P."/>
            <person name="Winkler S."/>
            <person name="Jermiin L.S."/>
            <person name="Skirmuntt E.C."/>
            <person name="Katzourakis A."/>
            <person name="Burkitt-Gray L."/>
            <person name="Ray D.A."/>
            <person name="Sullivan K.A.M."/>
            <person name="Roscito J.G."/>
            <person name="Kirilenko B.M."/>
            <person name="Davalos L.M."/>
            <person name="Corthals A.P."/>
            <person name="Power M.L."/>
            <person name="Jones G."/>
            <person name="Ransome R.D."/>
            <person name="Dechmann D.K.N."/>
            <person name="Locatelli A.G."/>
            <person name="Puechmaille S.J."/>
            <person name="Fedrigo O."/>
            <person name="Jarvis E.D."/>
            <person name="Hiller M."/>
            <person name="Vernes S.C."/>
            <person name="Myers E.W."/>
            <person name="Teeling E.C."/>
        </authorList>
    </citation>
    <scope>NUCLEOTIDE SEQUENCE [LARGE SCALE GENOMIC DNA]</scope>
    <source>
        <strain evidence="1">MPipKuh1</strain>
        <tissue evidence="1">Flight muscle</tissue>
    </source>
</reference>
<dbReference type="SUPFAM" id="SSF56219">
    <property type="entry name" value="DNase I-like"/>
    <property type="match status" value="1"/>
</dbReference>
<evidence type="ECO:0000313" key="1">
    <source>
        <dbReference type="EMBL" id="KAF6315755.1"/>
    </source>
</evidence>
<dbReference type="GO" id="GO:0003730">
    <property type="term" value="F:mRNA 3'-UTR binding"/>
    <property type="evidence" value="ECO:0007669"/>
    <property type="project" value="TreeGrafter"/>
</dbReference>
<comment type="caution">
    <text evidence="1">The sequence shown here is derived from an EMBL/GenBank/DDBJ whole genome shotgun (WGS) entry which is preliminary data.</text>
</comment>
<evidence type="ECO:0000313" key="2">
    <source>
        <dbReference type="Proteomes" id="UP000558488"/>
    </source>
</evidence>
<gene>
    <name evidence="1" type="ORF">mPipKuh1_000659</name>
</gene>
<dbReference type="InterPro" id="IPR050410">
    <property type="entry name" value="CCR4/nocturin_mRNA_transcr"/>
</dbReference>
<dbReference type="PANTHER" id="PTHR12121:SF27">
    <property type="entry name" value="PROTEIN ANGEL HOMOLOG 2"/>
    <property type="match status" value="1"/>
</dbReference>
<accession>A0A7J7US92</accession>
<dbReference type="InterPro" id="IPR036691">
    <property type="entry name" value="Endo/exonu/phosph_ase_sf"/>
</dbReference>
<dbReference type="Gene3D" id="3.60.10.10">
    <property type="entry name" value="Endonuclease/exonuclease/phosphatase"/>
    <property type="match status" value="1"/>
</dbReference>
<dbReference type="AlphaFoldDB" id="A0A7J7US92"/>
<organism evidence="1 2">
    <name type="scientific">Pipistrellus kuhlii</name>
    <name type="common">Kuhl's pipistrelle</name>
    <dbReference type="NCBI Taxonomy" id="59472"/>
    <lineage>
        <taxon>Eukaryota</taxon>
        <taxon>Metazoa</taxon>
        <taxon>Chordata</taxon>
        <taxon>Craniata</taxon>
        <taxon>Vertebrata</taxon>
        <taxon>Euteleostomi</taxon>
        <taxon>Mammalia</taxon>
        <taxon>Eutheria</taxon>
        <taxon>Laurasiatheria</taxon>
        <taxon>Chiroptera</taxon>
        <taxon>Yangochiroptera</taxon>
        <taxon>Vespertilionidae</taxon>
        <taxon>Pipistrellus</taxon>
    </lineage>
</organism>
<dbReference type="PANTHER" id="PTHR12121">
    <property type="entry name" value="CARBON CATABOLITE REPRESSOR PROTEIN 4"/>
    <property type="match status" value="1"/>
</dbReference>
<proteinExistence type="predicted"/>
<keyword evidence="2" id="KW-1185">Reference proteome</keyword>
<dbReference type="Proteomes" id="UP000558488">
    <property type="component" value="Unassembled WGS sequence"/>
</dbReference>
<sequence>MLLAEISSVAHQKNGSFHPIIMCGDFNSVPGSPLYSFIKDGKLNYEGLAIGKVSGQEQSSRGQRILSIPIWPPNLGISQNCVYEVQQVPKVEKTDSDPTQTQLDKTEVLETAEKLSSHLQHHFSLSSVYSHYFPDTGIPEVTTCHSRNAITVDYIFYSGEKKDVAGEPGTEVALVGGLKLLARLSLLTEEDLWTVNGLPNENNSSDHLPLLAKFRLEL</sequence>
<dbReference type="EMBL" id="JACAGB010000018">
    <property type="protein sequence ID" value="KAF6315755.1"/>
    <property type="molecule type" value="Genomic_DNA"/>
</dbReference>
<dbReference type="GO" id="GO:0070935">
    <property type="term" value="P:3'-UTR-mediated mRNA stabilization"/>
    <property type="evidence" value="ECO:0007669"/>
    <property type="project" value="TreeGrafter"/>
</dbReference>
<dbReference type="GO" id="GO:0000175">
    <property type="term" value="F:3'-5'-RNA exonuclease activity"/>
    <property type="evidence" value="ECO:0007669"/>
    <property type="project" value="TreeGrafter"/>
</dbReference>
<name>A0A7J7US92_PIPKU</name>